<dbReference type="Pfam" id="PF13456">
    <property type="entry name" value="RVT_3"/>
    <property type="match status" value="1"/>
</dbReference>
<dbReference type="PANTHER" id="PTHR33116">
    <property type="entry name" value="REVERSE TRANSCRIPTASE ZINC-BINDING DOMAIN-CONTAINING PROTEIN-RELATED-RELATED"/>
    <property type="match status" value="1"/>
</dbReference>
<protein>
    <submittedName>
        <fullName evidence="3">Uncharacterized protein LOC108845291</fullName>
    </submittedName>
</protein>
<dbReference type="CDD" id="cd01650">
    <property type="entry name" value="RT_nLTR_like"/>
    <property type="match status" value="1"/>
</dbReference>
<dbReference type="OrthoDB" id="1110729at2759"/>
<feature type="domain" description="Reverse transcriptase" evidence="1">
    <location>
        <begin position="24"/>
        <end position="306"/>
    </location>
</feature>
<proteinExistence type="predicted"/>
<reference evidence="2" key="1">
    <citation type="journal article" date="2019" name="Database">
        <title>The radish genome database (RadishGD): an integrated information resource for radish genomics.</title>
        <authorList>
            <person name="Yu H.J."/>
            <person name="Baek S."/>
            <person name="Lee Y.J."/>
            <person name="Cho A."/>
            <person name="Mun J.H."/>
        </authorList>
    </citation>
    <scope>NUCLEOTIDE SEQUENCE [LARGE SCALE GENOMIC DNA]</scope>
    <source>
        <strain evidence="2">cv. WK10039</strain>
    </source>
</reference>
<dbReference type="AlphaFoldDB" id="A0A6J0MQ43"/>
<dbReference type="InterPro" id="IPR043502">
    <property type="entry name" value="DNA/RNA_pol_sf"/>
</dbReference>
<dbReference type="PANTHER" id="PTHR33116:SF86">
    <property type="entry name" value="REVERSE TRANSCRIPTASE DOMAIN-CONTAINING PROTEIN"/>
    <property type="match status" value="1"/>
</dbReference>
<dbReference type="GO" id="GO:0003676">
    <property type="term" value="F:nucleic acid binding"/>
    <property type="evidence" value="ECO:0007669"/>
    <property type="project" value="InterPro"/>
</dbReference>
<reference evidence="3" key="2">
    <citation type="submission" date="2025-08" db="UniProtKB">
        <authorList>
            <consortium name="RefSeq"/>
        </authorList>
    </citation>
    <scope>IDENTIFICATION</scope>
    <source>
        <tissue evidence="3">Leaf</tissue>
    </source>
</reference>
<evidence type="ECO:0000313" key="3">
    <source>
        <dbReference type="RefSeq" id="XP_018474023.1"/>
    </source>
</evidence>
<dbReference type="InterPro" id="IPR002156">
    <property type="entry name" value="RNaseH_domain"/>
</dbReference>
<dbReference type="PROSITE" id="PS50878">
    <property type="entry name" value="RT_POL"/>
    <property type="match status" value="1"/>
</dbReference>
<dbReference type="KEGG" id="rsz:108845291"/>
<evidence type="ECO:0000259" key="1">
    <source>
        <dbReference type="PROSITE" id="PS50878"/>
    </source>
</evidence>
<sequence>MFSADFYQTFWDIIGDDVYRDIRAFFETSYIHPRQNETHIRLIPKGTGAKKVSDYRPIALCNTHYKIIAKILSKRLQPLLHSLISPSQSAFVPGRAISDNVLITHEVLHYLRKSGAKKHVSMAVKTDMSKAYDRIEWNFLREVLQRLGFHEIWIGWIMECVSSVSYAFLINVGPQGIFIPSRGLRQGDPLSPYLFILCTEVLSGLCNKALADGTLPGVKVGRHCPPINHLLFADDTMFFGKSSAASCATLSSILLKYEKASGQCINRAKSAITFSSKTNQECKTRVKRELNICNEGGVGKYLGLPEHFGRKKRDIFSSIVDRIKQRAHSWTSRYLSGAGKMVLLKAVLAAMPTYTMSCFKLPASLCKQIQSVLTRFWWDVKPEIQKMCWISWNKLTYPKSAGGLGFREIEVFNDALLAKHAWRLMKNPTSLLGKILLNKYCHSSEFLECSPPNSASHGWRGILAGREILKKGLGWSIGNGRNIKVWSDNWLSTEAQVCPIGPPTEQDQHLLASDLMLPNSSDWDVGKIRCRVPVYEAHIRKLTPIEHLEDELVWYPEKSGNYSTRSGYALAKLHNGEQQDSFNWKQYVWNVQCSPKLRQFLWKLKSNALAVGEALIKRGMQIDGSCKRCGEPETIFHVMFSCTTAKKVWELVPAMMIPSSSSCHSMEDLLKGCARMVNLPPTGLVTPLYPWIFWVLWTSRNQLKFEDKSFSETEMLAKAIKAAKEWQASLPPRTKSSVSPKDCPKPNSLPLVPAQTHLICSDAAWNGSSCAGGLSWICNDSLGNLTFQGTEARRYLASALVAEASAMKAGLAKAISAGIKDIICCSDSKSLIDAITGSKTVIALRGILHDLGVLSSSFSSISFMFISRSCNDPADRLAKNALFQLSNNPSGVGNSVSV</sequence>
<dbReference type="Pfam" id="PF13966">
    <property type="entry name" value="zf-RVT"/>
    <property type="match status" value="1"/>
</dbReference>
<accession>A0A6J0MQ43</accession>
<dbReference type="SUPFAM" id="SSF56672">
    <property type="entry name" value="DNA/RNA polymerases"/>
    <property type="match status" value="1"/>
</dbReference>
<dbReference type="Pfam" id="PF00078">
    <property type="entry name" value="RVT_1"/>
    <property type="match status" value="1"/>
</dbReference>
<dbReference type="RefSeq" id="XP_018474023.1">
    <property type="nucleotide sequence ID" value="XM_018618521.1"/>
</dbReference>
<dbReference type="InterPro" id="IPR044730">
    <property type="entry name" value="RNase_H-like_dom_plant"/>
</dbReference>
<evidence type="ECO:0000313" key="2">
    <source>
        <dbReference type="Proteomes" id="UP000504610"/>
    </source>
</evidence>
<keyword evidence="2" id="KW-1185">Reference proteome</keyword>
<dbReference type="InterPro" id="IPR026960">
    <property type="entry name" value="RVT-Znf"/>
</dbReference>
<dbReference type="GO" id="GO:0004523">
    <property type="term" value="F:RNA-DNA hybrid ribonuclease activity"/>
    <property type="evidence" value="ECO:0007669"/>
    <property type="project" value="InterPro"/>
</dbReference>
<dbReference type="Proteomes" id="UP000504610">
    <property type="component" value="Chromosome 3"/>
</dbReference>
<dbReference type="CDD" id="cd06222">
    <property type="entry name" value="RNase_H_like"/>
    <property type="match status" value="1"/>
</dbReference>
<dbReference type="InterPro" id="IPR036397">
    <property type="entry name" value="RNaseH_sf"/>
</dbReference>
<dbReference type="InterPro" id="IPR012337">
    <property type="entry name" value="RNaseH-like_sf"/>
</dbReference>
<dbReference type="Gene3D" id="3.30.420.10">
    <property type="entry name" value="Ribonuclease H-like superfamily/Ribonuclease H"/>
    <property type="match status" value="1"/>
</dbReference>
<dbReference type="GeneID" id="108845291"/>
<dbReference type="SUPFAM" id="SSF53098">
    <property type="entry name" value="Ribonuclease H-like"/>
    <property type="match status" value="1"/>
</dbReference>
<dbReference type="InterPro" id="IPR000477">
    <property type="entry name" value="RT_dom"/>
</dbReference>
<name>A0A6J0MQ43_RAPSA</name>
<gene>
    <name evidence="3" type="primary">LOC108845291</name>
</gene>
<organism evidence="2 3">
    <name type="scientific">Raphanus sativus</name>
    <name type="common">Radish</name>
    <name type="synonym">Raphanus raphanistrum var. sativus</name>
    <dbReference type="NCBI Taxonomy" id="3726"/>
    <lineage>
        <taxon>Eukaryota</taxon>
        <taxon>Viridiplantae</taxon>
        <taxon>Streptophyta</taxon>
        <taxon>Embryophyta</taxon>
        <taxon>Tracheophyta</taxon>
        <taxon>Spermatophyta</taxon>
        <taxon>Magnoliopsida</taxon>
        <taxon>eudicotyledons</taxon>
        <taxon>Gunneridae</taxon>
        <taxon>Pentapetalae</taxon>
        <taxon>rosids</taxon>
        <taxon>malvids</taxon>
        <taxon>Brassicales</taxon>
        <taxon>Brassicaceae</taxon>
        <taxon>Brassiceae</taxon>
        <taxon>Raphanus</taxon>
    </lineage>
</organism>